<dbReference type="InterPro" id="IPR023214">
    <property type="entry name" value="HAD_sf"/>
</dbReference>
<evidence type="ECO:0000256" key="5">
    <source>
        <dbReference type="ARBA" id="ARBA00022801"/>
    </source>
</evidence>
<evidence type="ECO:0000256" key="6">
    <source>
        <dbReference type="ARBA" id="ARBA00022842"/>
    </source>
</evidence>
<dbReference type="NCBIfam" id="TIGR01662">
    <property type="entry name" value="HAD-SF-IIIA"/>
    <property type="match status" value="1"/>
</dbReference>
<keyword evidence="4 7" id="KW-0479">Metal-binding</keyword>
<dbReference type="SFLD" id="SFLDG01138">
    <property type="entry name" value="C1.6.2:_Deoxy-d-mannose-octulo"/>
    <property type="match status" value="1"/>
</dbReference>
<dbReference type="GO" id="GO:0046872">
    <property type="term" value="F:metal ion binding"/>
    <property type="evidence" value="ECO:0007669"/>
    <property type="project" value="UniProtKB-KW"/>
</dbReference>
<dbReference type="InterPro" id="IPR036412">
    <property type="entry name" value="HAD-like_sf"/>
</dbReference>
<dbReference type="InterPro" id="IPR006549">
    <property type="entry name" value="HAD-SF_hydro_IIIA"/>
</dbReference>
<evidence type="ECO:0000256" key="2">
    <source>
        <dbReference type="ARBA" id="ARBA00005893"/>
    </source>
</evidence>
<name>D9QTU7_ACEAZ</name>
<comment type="cofactor">
    <cofactor evidence="1 7">
        <name>Mg(2+)</name>
        <dbReference type="ChEBI" id="CHEBI:18420"/>
    </cofactor>
</comment>
<evidence type="ECO:0000313" key="8">
    <source>
        <dbReference type="EMBL" id="ADL13668.1"/>
    </source>
</evidence>
<dbReference type="PANTHER" id="PTHR21485:SF3">
    <property type="entry name" value="N-ACYLNEURAMINATE CYTIDYLYLTRANSFERASE"/>
    <property type="match status" value="1"/>
</dbReference>
<feature type="binding site" evidence="7">
    <location>
        <position position="117"/>
    </location>
    <ligand>
        <name>Mg(2+)</name>
        <dbReference type="ChEBI" id="CHEBI:18420"/>
    </ligand>
</feature>
<evidence type="ECO:0000256" key="1">
    <source>
        <dbReference type="ARBA" id="ARBA00001946"/>
    </source>
</evidence>
<dbReference type="InterPro" id="IPR010023">
    <property type="entry name" value="KdsC_fam"/>
</dbReference>
<dbReference type="SUPFAM" id="SSF56784">
    <property type="entry name" value="HAD-like"/>
    <property type="match status" value="1"/>
</dbReference>
<dbReference type="EC" id="3.1.3.45" evidence="8"/>
<comment type="similarity">
    <text evidence="2">Belongs to the KdsC family.</text>
</comment>
<dbReference type="KEGG" id="aar:Acear_2182"/>
<dbReference type="Gene3D" id="3.40.50.1000">
    <property type="entry name" value="HAD superfamily/HAD-like"/>
    <property type="match status" value="1"/>
</dbReference>
<gene>
    <name evidence="8" type="ordered locus">Acear_2182</name>
</gene>
<proteinExistence type="inferred from homology"/>
<dbReference type="Pfam" id="PF08282">
    <property type="entry name" value="Hydrolase_3"/>
    <property type="match status" value="1"/>
</dbReference>
<evidence type="ECO:0000256" key="7">
    <source>
        <dbReference type="PIRSR" id="PIRSR006118-2"/>
    </source>
</evidence>
<feature type="binding site" evidence="7">
    <location>
        <position position="26"/>
    </location>
    <ligand>
        <name>substrate</name>
    </ligand>
</feature>
<dbReference type="FunFam" id="3.40.50.1000:FF:000029">
    <property type="entry name" value="3-deoxy-D-manno-octulosonate 8-phosphate phosphatase KdsC"/>
    <property type="match status" value="1"/>
</dbReference>
<dbReference type="EMBL" id="CP002105">
    <property type="protein sequence ID" value="ADL13668.1"/>
    <property type="molecule type" value="Genomic_DNA"/>
</dbReference>
<protein>
    <submittedName>
        <fullName evidence="8">3-deoxy-D-manno-octulosonate 8-phosphate phosphatase, YrbI family</fullName>
        <ecNumber evidence="8">3.1.3.45</ecNumber>
    </submittedName>
</protein>
<dbReference type="PANTHER" id="PTHR21485">
    <property type="entry name" value="HAD SUPERFAMILY MEMBERS CMAS AND KDSC"/>
    <property type="match status" value="1"/>
</dbReference>
<dbReference type="STRING" id="574087.Acear_2182"/>
<dbReference type="GO" id="GO:0019143">
    <property type="term" value="F:3-deoxy-manno-octulosonate-8-phosphatase activity"/>
    <property type="evidence" value="ECO:0007669"/>
    <property type="project" value="UniProtKB-EC"/>
</dbReference>
<dbReference type="SFLD" id="SFLDG01136">
    <property type="entry name" value="C1.6:_Phosphoserine_Phosphatas"/>
    <property type="match status" value="1"/>
</dbReference>
<dbReference type="Proteomes" id="UP000001661">
    <property type="component" value="Chromosome"/>
</dbReference>
<evidence type="ECO:0000256" key="4">
    <source>
        <dbReference type="ARBA" id="ARBA00022723"/>
    </source>
</evidence>
<dbReference type="NCBIfam" id="TIGR01670">
    <property type="entry name" value="KdsC-phosphatas"/>
    <property type="match status" value="1"/>
</dbReference>
<dbReference type="CDD" id="cd01630">
    <property type="entry name" value="HAD_KDO-like"/>
    <property type="match status" value="1"/>
</dbReference>
<dbReference type="OrthoDB" id="9805604at2"/>
<dbReference type="HOGENOM" id="CLU_106694_0_1_9"/>
<dbReference type="SFLD" id="SFLDS00003">
    <property type="entry name" value="Haloacid_Dehalogenase"/>
    <property type="match status" value="1"/>
</dbReference>
<keyword evidence="5 8" id="KW-0378">Hydrolase</keyword>
<keyword evidence="6 7" id="KW-0460">Magnesium</keyword>
<dbReference type="InterPro" id="IPR050793">
    <property type="entry name" value="CMP-NeuNAc_synthase"/>
</dbReference>
<feature type="binding site" evidence="7">
    <location>
        <position position="24"/>
    </location>
    <ligand>
        <name>Mg(2+)</name>
        <dbReference type="ChEBI" id="CHEBI:18420"/>
    </ligand>
</feature>
<reference evidence="8 9" key="1">
    <citation type="journal article" date="2010" name="Stand. Genomic Sci.">
        <title>Complete genome sequence of Acetohalobium arabaticum type strain (Z-7288).</title>
        <authorList>
            <person name="Sikorski J."/>
            <person name="Lapidus A."/>
            <person name="Chertkov O."/>
            <person name="Lucas S."/>
            <person name="Copeland A."/>
            <person name="Glavina Del Rio T."/>
            <person name="Nolan M."/>
            <person name="Tice H."/>
            <person name="Cheng J.F."/>
            <person name="Han C."/>
            <person name="Brambilla E."/>
            <person name="Pitluck S."/>
            <person name="Liolios K."/>
            <person name="Ivanova N."/>
            <person name="Mavromatis K."/>
            <person name="Mikhailova N."/>
            <person name="Pati A."/>
            <person name="Bruce D."/>
            <person name="Detter C."/>
            <person name="Tapia R."/>
            <person name="Goodwin L."/>
            <person name="Chen A."/>
            <person name="Palaniappan K."/>
            <person name="Land M."/>
            <person name="Hauser L."/>
            <person name="Chang Y.J."/>
            <person name="Jeffries C.D."/>
            <person name="Rohde M."/>
            <person name="Goker M."/>
            <person name="Spring S."/>
            <person name="Woyke T."/>
            <person name="Bristow J."/>
            <person name="Eisen J.A."/>
            <person name="Markowitz V."/>
            <person name="Hugenholtz P."/>
            <person name="Kyrpides N.C."/>
            <person name="Klenk H.P."/>
        </authorList>
    </citation>
    <scope>NUCLEOTIDE SEQUENCE [LARGE SCALE GENOMIC DNA]</scope>
    <source>
        <strain evidence="9">ATCC 49924 / DSM 5501 / Z-7288</strain>
    </source>
</reference>
<dbReference type="PIRSF" id="PIRSF006118">
    <property type="entry name" value="KDO8-P_Ptase"/>
    <property type="match status" value="1"/>
</dbReference>
<keyword evidence="9" id="KW-1185">Reference proteome</keyword>
<dbReference type="RefSeq" id="WP_013279109.1">
    <property type="nucleotide sequence ID" value="NC_014378.1"/>
</dbReference>
<comment type="subunit">
    <text evidence="3">Homotetramer.</text>
</comment>
<evidence type="ECO:0000256" key="3">
    <source>
        <dbReference type="ARBA" id="ARBA00011881"/>
    </source>
</evidence>
<sequence>MSQKEITKDNLKAKAERIKLFIMDVDGVLTDGRIILGEGGQELKFFHVQDGAGIKLAQRAGIKTAIITGRSSQAVTRRAEELDIGDVYQGIADKAAVLEELLDKHGLSLDEAAYIGDDLTDLSILSRVGLSLTVANGVAEVKEEADYITESLGGAGAIREAIELVLKLQGVWTELLES</sequence>
<dbReference type="GO" id="GO:0008781">
    <property type="term" value="F:N-acylneuraminate cytidylyltransferase activity"/>
    <property type="evidence" value="ECO:0007669"/>
    <property type="project" value="TreeGrafter"/>
</dbReference>
<dbReference type="AlphaFoldDB" id="D9QTU7"/>
<evidence type="ECO:0000313" key="9">
    <source>
        <dbReference type="Proteomes" id="UP000001661"/>
    </source>
</evidence>
<accession>D9QTU7</accession>
<dbReference type="eggNOG" id="COG1778">
    <property type="taxonomic scope" value="Bacteria"/>
</dbReference>
<organism evidence="8 9">
    <name type="scientific">Acetohalobium arabaticum (strain ATCC 49924 / DSM 5501 / Z-7288)</name>
    <dbReference type="NCBI Taxonomy" id="574087"/>
    <lineage>
        <taxon>Bacteria</taxon>
        <taxon>Bacillati</taxon>
        <taxon>Bacillota</taxon>
        <taxon>Clostridia</taxon>
        <taxon>Halanaerobiales</taxon>
        <taxon>Halobacteroidaceae</taxon>
        <taxon>Acetohalobium</taxon>
    </lineage>
</organism>